<dbReference type="AlphaFoldDB" id="A0AA94XWY8"/>
<sequence>MPEHVDFGVCGCWGCVQESAGEKALMQEIVVSPGQQLKRAKTWRLRDRLLSWSPEILQVEGHGPRVGMQKPLLLELQEQIRPSGEVGAGGGGGVEPGLPVAADALSLMQDIEREMNERIWLLPNTEERPEKLGERIGWWVDALTDHPDLIDECYKVLGSWVRSIEELFDPPTVVRLRRVCPACHSSHVVEEANGEKVQNRALVATIRRKPASEKSTAPAVVIDCKVCGATWSGGSIHELEQDTREQG</sequence>
<evidence type="ECO:0000313" key="1">
    <source>
        <dbReference type="EMBL" id="UUX60159.1"/>
    </source>
</evidence>
<organism evidence="1 2">
    <name type="scientific">Glutamicibacter halophytocola</name>
    <dbReference type="NCBI Taxonomy" id="1933880"/>
    <lineage>
        <taxon>Bacteria</taxon>
        <taxon>Bacillati</taxon>
        <taxon>Actinomycetota</taxon>
        <taxon>Actinomycetes</taxon>
        <taxon>Micrococcales</taxon>
        <taxon>Micrococcaceae</taxon>
        <taxon>Glutamicibacter</taxon>
    </lineage>
</organism>
<accession>A0AA94XWY8</accession>
<gene>
    <name evidence="1" type="ORF">NUH22_05985</name>
</gene>
<dbReference type="EMBL" id="CP102487">
    <property type="protein sequence ID" value="UUX60159.1"/>
    <property type="molecule type" value="Genomic_DNA"/>
</dbReference>
<evidence type="ECO:0000313" key="2">
    <source>
        <dbReference type="Proteomes" id="UP001060018"/>
    </source>
</evidence>
<protein>
    <submittedName>
        <fullName evidence="1">Uncharacterized protein</fullName>
    </submittedName>
</protein>
<name>A0AA94XWY8_9MICC</name>
<dbReference type="Proteomes" id="UP001060018">
    <property type="component" value="Chromosome"/>
</dbReference>
<reference evidence="1" key="1">
    <citation type="journal article" date="2022" name="Pest Manag. Sci.">
        <title>Glutamicibacter halophytocola-mediated host fitness of potato tuber moth on Solanaceae crops.</title>
        <authorList>
            <person name="Wang W."/>
            <person name="Xiao G."/>
            <person name="Du G."/>
            <person name="Chang L."/>
            <person name="Yang Y."/>
            <person name="Ye J."/>
            <person name="Chen B."/>
        </authorList>
    </citation>
    <scope>NUCLEOTIDE SEQUENCE</scope>
    <source>
        <strain evidence="1">S2</strain>
    </source>
</reference>
<proteinExistence type="predicted"/>
<dbReference type="RefSeq" id="WP_257746144.1">
    <property type="nucleotide sequence ID" value="NZ_CP102487.1"/>
</dbReference>